<protein>
    <recommendedName>
        <fullName evidence="1">ATPase AAA-type core domain-containing protein</fullName>
    </recommendedName>
</protein>
<evidence type="ECO:0000259" key="1">
    <source>
        <dbReference type="Pfam" id="PF00004"/>
    </source>
</evidence>
<evidence type="ECO:0000313" key="2">
    <source>
        <dbReference type="EMBL" id="PQJ80753.1"/>
    </source>
</evidence>
<accession>A0A2S7WT33</accession>
<dbReference type="InterPro" id="IPR003959">
    <property type="entry name" value="ATPase_AAA_core"/>
</dbReference>
<dbReference type="OrthoDB" id="9805535at2"/>
<dbReference type="Proteomes" id="UP000238882">
    <property type="component" value="Unassembled WGS sequence"/>
</dbReference>
<dbReference type="PANTHER" id="PTHR34301:SF8">
    <property type="entry name" value="ATPASE DOMAIN-CONTAINING PROTEIN"/>
    <property type="match status" value="1"/>
</dbReference>
<dbReference type="InterPro" id="IPR027417">
    <property type="entry name" value="P-loop_NTPase"/>
</dbReference>
<dbReference type="EMBL" id="MSCN01000001">
    <property type="protein sequence ID" value="PQJ80753.1"/>
    <property type="molecule type" value="Genomic_DNA"/>
</dbReference>
<dbReference type="RefSeq" id="WP_105017360.1">
    <property type="nucleotide sequence ID" value="NZ_MSCN01000001.1"/>
</dbReference>
<dbReference type="AlphaFoldDB" id="A0A2S7WT33"/>
<dbReference type="PANTHER" id="PTHR34301">
    <property type="entry name" value="DNA-BINDING PROTEIN-RELATED"/>
    <property type="match status" value="1"/>
</dbReference>
<dbReference type="Gene3D" id="3.40.50.300">
    <property type="entry name" value="P-loop containing nucleotide triphosphate hydrolases"/>
    <property type="match status" value="1"/>
</dbReference>
<reference evidence="2 3" key="1">
    <citation type="submission" date="2016-12" db="EMBL/GenBank/DDBJ databases">
        <title>Trade-off between light-utilization and light-protection in marine flavobacteria.</title>
        <authorList>
            <person name="Kumagai Y."/>
            <person name="Yoshizawa S."/>
            <person name="Kogure K."/>
            <person name="Iwasaki W."/>
        </authorList>
    </citation>
    <scope>NUCLEOTIDE SEQUENCE [LARGE SCALE GENOMIC DNA]</scope>
    <source>
        <strain evidence="2 3">NBRC 108759</strain>
    </source>
</reference>
<sequence length="390" mass="46027">MIRNITGPPVEGKDFFGREKELIFAWNHIQKGNSLILSAPRRVGKSSLAKKILNKAKRKDWNVLEINLEEIKTEEGFVKIFVEKITSQSWWSKLKDDSNKKVSQILESLKPTVEFEGVKTSFEWKSNKADVYDQLKKLLNHNKETLIMVDELTVLLNSFIENDTEKGRKDVEFFLNWLRSFRQTSGTKIRWIFCSSIGIDNFLSQYNLSYTFNDVKPYQIDEFKNETAKNLIIELSKSDNISLPDDTINYMLNKIGWLLPYFIQVLYSEFLQLIQVDEKPTSTKTIDEAYGKLISQRYLNTWEERLKEYNLYENYARKLLKKLSENKKGASRKTIFSYLNTNINDTDKTEEIVSKLLYMLKNDGYLIEIKSKYAFRSPLLRDFWFNRFVK</sequence>
<comment type="caution">
    <text evidence="2">The sequence shown here is derived from an EMBL/GenBank/DDBJ whole genome shotgun (WGS) entry which is preliminary data.</text>
</comment>
<dbReference type="Pfam" id="PF00004">
    <property type="entry name" value="AAA"/>
    <property type="match status" value="1"/>
</dbReference>
<proteinExistence type="predicted"/>
<evidence type="ECO:0000313" key="3">
    <source>
        <dbReference type="Proteomes" id="UP000238882"/>
    </source>
</evidence>
<feature type="domain" description="ATPase AAA-type core" evidence="1">
    <location>
        <begin position="36"/>
        <end position="184"/>
    </location>
</feature>
<gene>
    <name evidence="2" type="ORF">BTO18_16940</name>
</gene>
<dbReference type="GO" id="GO:0016887">
    <property type="term" value="F:ATP hydrolysis activity"/>
    <property type="evidence" value="ECO:0007669"/>
    <property type="project" value="InterPro"/>
</dbReference>
<dbReference type="SUPFAM" id="SSF52540">
    <property type="entry name" value="P-loop containing nucleoside triphosphate hydrolases"/>
    <property type="match status" value="1"/>
</dbReference>
<keyword evidence="3" id="KW-1185">Reference proteome</keyword>
<dbReference type="GO" id="GO:0005524">
    <property type="term" value="F:ATP binding"/>
    <property type="evidence" value="ECO:0007669"/>
    <property type="project" value="InterPro"/>
</dbReference>
<name>A0A2S7WT33_9FLAO</name>
<organism evidence="2 3">
    <name type="scientific">Polaribacter porphyrae</name>
    <dbReference type="NCBI Taxonomy" id="1137780"/>
    <lineage>
        <taxon>Bacteria</taxon>
        <taxon>Pseudomonadati</taxon>
        <taxon>Bacteroidota</taxon>
        <taxon>Flavobacteriia</taxon>
        <taxon>Flavobacteriales</taxon>
        <taxon>Flavobacteriaceae</taxon>
    </lineage>
</organism>